<dbReference type="AlphaFoldDB" id="A0A8H6U264"/>
<dbReference type="EMBL" id="JACAZI010000035">
    <property type="protein sequence ID" value="KAF7328553.1"/>
    <property type="molecule type" value="Genomic_DNA"/>
</dbReference>
<keyword evidence="7" id="KW-1185">Reference proteome</keyword>
<dbReference type="Gene3D" id="1.10.600.10">
    <property type="entry name" value="Farnesyl Diphosphate Synthase"/>
    <property type="match status" value="1"/>
</dbReference>
<evidence type="ECO:0000256" key="5">
    <source>
        <dbReference type="RuleBase" id="RU004466"/>
    </source>
</evidence>
<dbReference type="GO" id="GO:0005737">
    <property type="term" value="C:cytoplasm"/>
    <property type="evidence" value="ECO:0007669"/>
    <property type="project" value="TreeGrafter"/>
</dbReference>
<dbReference type="InterPro" id="IPR000092">
    <property type="entry name" value="Polyprenyl_synt"/>
</dbReference>
<evidence type="ECO:0000313" key="6">
    <source>
        <dbReference type="EMBL" id="KAF7328553.1"/>
    </source>
</evidence>
<gene>
    <name evidence="6" type="ORF">MVEN_02543000</name>
</gene>
<dbReference type="InterPro" id="IPR039702">
    <property type="entry name" value="FPS1-like"/>
</dbReference>
<dbReference type="OrthoDB" id="10257492at2759"/>
<keyword evidence="4" id="KW-0460">Magnesium</keyword>
<comment type="similarity">
    <text evidence="5">Belongs to the FPP/GGPP synthase family.</text>
</comment>
<comment type="cofactor">
    <cofactor evidence="1">
        <name>Mg(2+)</name>
        <dbReference type="ChEBI" id="CHEBI:18420"/>
    </cofactor>
</comment>
<reference evidence="6" key="1">
    <citation type="submission" date="2020-05" db="EMBL/GenBank/DDBJ databases">
        <title>Mycena genomes resolve the evolution of fungal bioluminescence.</title>
        <authorList>
            <person name="Tsai I.J."/>
        </authorList>
    </citation>
    <scope>NUCLEOTIDE SEQUENCE</scope>
    <source>
        <strain evidence="6">CCC161011</strain>
    </source>
</reference>
<dbReference type="GO" id="GO:0046872">
    <property type="term" value="F:metal ion binding"/>
    <property type="evidence" value="ECO:0007669"/>
    <property type="project" value="UniProtKB-KW"/>
</dbReference>
<name>A0A8H6U264_9AGAR</name>
<dbReference type="Proteomes" id="UP000620124">
    <property type="component" value="Unassembled WGS sequence"/>
</dbReference>
<dbReference type="CDD" id="cd00685">
    <property type="entry name" value="Trans_IPPS_HT"/>
    <property type="match status" value="1"/>
</dbReference>
<dbReference type="PANTHER" id="PTHR11525">
    <property type="entry name" value="FARNESYL-PYROPHOSPHATE SYNTHETASE"/>
    <property type="match status" value="1"/>
</dbReference>
<sequence length="361" mass="41446">MDHRSKFEGIWKRVRSELMDHVASEGMVPEAVEWYGKNLDYNITGGKLNRGMHVVETAQIIKGEELDDNEYYKAAVLGWAVELISLKLEAFLIVSDDIMGNSMTRRGKPCWYRMPGVGLIALNDASMLESAIYYLLKKHFRHTPYYVDLLELFHDTTYKTEMGQLMDMTTALESNFDLNRFSLDKHRLIVIYKAAFYSFYLPVALGMRLTGVPESYTIEGKTVEPYKVALSVLLPLGEYFQTQNDFFDFSAPPELVGRIQVGTDIVENKCSWCVNIALALATPEQRKVLDENYGRKDPAAEARVKEVFEAVGVRERFAKYEVDMYEQLKELVAAIPEGPERGTLKRQIFMIYLEKIHKRIA</sequence>
<dbReference type="PANTHER" id="PTHR11525:SF0">
    <property type="entry name" value="FARNESYL PYROPHOSPHATE SYNTHASE"/>
    <property type="match status" value="1"/>
</dbReference>
<accession>A0A8H6U264</accession>
<evidence type="ECO:0000256" key="1">
    <source>
        <dbReference type="ARBA" id="ARBA00001946"/>
    </source>
</evidence>
<keyword evidence="3" id="KW-0479">Metal-binding</keyword>
<dbReference type="InterPro" id="IPR008949">
    <property type="entry name" value="Isoprenoid_synthase_dom_sf"/>
</dbReference>
<comment type="caution">
    <text evidence="6">The sequence shown here is derived from an EMBL/GenBank/DDBJ whole genome shotgun (WGS) entry which is preliminary data.</text>
</comment>
<proteinExistence type="inferred from homology"/>
<evidence type="ECO:0000256" key="2">
    <source>
        <dbReference type="ARBA" id="ARBA00022679"/>
    </source>
</evidence>
<dbReference type="GO" id="GO:0004161">
    <property type="term" value="F:dimethylallyltranstransferase activity"/>
    <property type="evidence" value="ECO:0007669"/>
    <property type="project" value="TreeGrafter"/>
</dbReference>
<keyword evidence="2 5" id="KW-0808">Transferase</keyword>
<protein>
    <submittedName>
        <fullName evidence="6">Fructose-bisphosphate aldolase</fullName>
    </submittedName>
</protein>
<dbReference type="Pfam" id="PF00348">
    <property type="entry name" value="polyprenyl_synt"/>
    <property type="match status" value="1"/>
</dbReference>
<organism evidence="6 7">
    <name type="scientific">Mycena venus</name>
    <dbReference type="NCBI Taxonomy" id="2733690"/>
    <lineage>
        <taxon>Eukaryota</taxon>
        <taxon>Fungi</taxon>
        <taxon>Dikarya</taxon>
        <taxon>Basidiomycota</taxon>
        <taxon>Agaricomycotina</taxon>
        <taxon>Agaricomycetes</taxon>
        <taxon>Agaricomycetidae</taxon>
        <taxon>Agaricales</taxon>
        <taxon>Marasmiineae</taxon>
        <taxon>Mycenaceae</taxon>
        <taxon>Mycena</taxon>
    </lineage>
</organism>
<dbReference type="GO" id="GO:0004337">
    <property type="term" value="F:(2E,6E)-farnesyl diphosphate synthase activity"/>
    <property type="evidence" value="ECO:0007669"/>
    <property type="project" value="TreeGrafter"/>
</dbReference>
<dbReference type="SUPFAM" id="SSF48576">
    <property type="entry name" value="Terpenoid synthases"/>
    <property type="match status" value="1"/>
</dbReference>
<evidence type="ECO:0000256" key="3">
    <source>
        <dbReference type="ARBA" id="ARBA00022723"/>
    </source>
</evidence>
<evidence type="ECO:0000256" key="4">
    <source>
        <dbReference type="ARBA" id="ARBA00022842"/>
    </source>
</evidence>
<dbReference type="GO" id="GO:0045337">
    <property type="term" value="P:farnesyl diphosphate biosynthetic process"/>
    <property type="evidence" value="ECO:0007669"/>
    <property type="project" value="TreeGrafter"/>
</dbReference>
<evidence type="ECO:0000313" key="7">
    <source>
        <dbReference type="Proteomes" id="UP000620124"/>
    </source>
</evidence>